<evidence type="ECO:0000313" key="6">
    <source>
        <dbReference type="EMBL" id="CAD6196392.1"/>
    </source>
</evidence>
<protein>
    <recommendedName>
        <fullName evidence="5">Globin domain-containing protein</fullName>
    </recommendedName>
</protein>
<dbReference type="InterPro" id="IPR044399">
    <property type="entry name" value="Mb-like_M"/>
</dbReference>
<evidence type="ECO:0000256" key="4">
    <source>
        <dbReference type="SAM" id="MobiDB-lite"/>
    </source>
</evidence>
<dbReference type="InterPro" id="IPR050532">
    <property type="entry name" value="Globin-like_OT"/>
</dbReference>
<accession>A0A8S1HMB3</accession>
<evidence type="ECO:0000259" key="5">
    <source>
        <dbReference type="PROSITE" id="PS01033"/>
    </source>
</evidence>
<keyword evidence="1" id="KW-0349">Heme</keyword>
<comment type="caution">
    <text evidence="6">The sequence shown here is derived from an EMBL/GenBank/DDBJ whole genome shotgun (WGS) entry which is preliminary data.</text>
</comment>
<keyword evidence="2" id="KW-0479">Metal-binding</keyword>
<dbReference type="EMBL" id="CAJGYM010000072">
    <property type="protein sequence ID" value="CAD6196392.1"/>
    <property type="molecule type" value="Genomic_DNA"/>
</dbReference>
<dbReference type="SUPFAM" id="SSF46458">
    <property type="entry name" value="Globin-like"/>
    <property type="match status" value="1"/>
</dbReference>
<dbReference type="PANTHER" id="PTHR46458:SF16">
    <property type="entry name" value="GLOBIN DOMAIN-CONTAINING PROTEIN-RELATED"/>
    <property type="match status" value="1"/>
</dbReference>
<dbReference type="InterPro" id="IPR012292">
    <property type="entry name" value="Globin/Proto"/>
</dbReference>
<reference evidence="6" key="1">
    <citation type="submission" date="2020-10" db="EMBL/GenBank/DDBJ databases">
        <authorList>
            <person name="Kikuchi T."/>
        </authorList>
    </citation>
    <scope>NUCLEOTIDE SEQUENCE</scope>
    <source>
        <strain evidence="6">NKZ352</strain>
    </source>
</reference>
<feature type="region of interest" description="Disordered" evidence="4">
    <location>
        <begin position="340"/>
        <end position="362"/>
    </location>
</feature>
<dbReference type="Gene3D" id="1.10.490.10">
    <property type="entry name" value="Globins"/>
    <property type="match status" value="1"/>
</dbReference>
<dbReference type="Proteomes" id="UP000835052">
    <property type="component" value="Unassembled WGS sequence"/>
</dbReference>
<evidence type="ECO:0000256" key="1">
    <source>
        <dbReference type="ARBA" id="ARBA00022617"/>
    </source>
</evidence>
<dbReference type="InterPro" id="IPR000971">
    <property type="entry name" value="Globin"/>
</dbReference>
<sequence>MLDLVEIWSELSTTSIATSPSGDLSLRPTTPESRIMQAAWEKQEPPSISITRTRRVSVSSPLRFTRTFSEDSLDSIEKSGRKELRRQRLLDFCDKFQQGCSLYVHPPCPHLGDVGRSRTETTEADLRLLSSPIDRRTKLSAGDLSRPLSPTRRNLNELLGSRSSVVENTETPFESVASKAGLTAYQQKLLLQSWPNIYATGSNAQFASSLYTVLCNKNPKARQLLAKANGVAVFANSDVDCTAMHARATVELLDAVVRGLDSDHSRLTNYIIELGRAHRGLRQEGLSIAVWDDLGDAVMDCARKFEVVRKHKELRRAWLAVIAYIMDNLKQGQSMTRASSSLEISSPDSQGSVFKKNSFSLS</sequence>
<gene>
    <name evidence="6" type="ORF">CAUJ_LOCUS12306</name>
</gene>
<organism evidence="6 7">
    <name type="scientific">Caenorhabditis auriculariae</name>
    <dbReference type="NCBI Taxonomy" id="2777116"/>
    <lineage>
        <taxon>Eukaryota</taxon>
        <taxon>Metazoa</taxon>
        <taxon>Ecdysozoa</taxon>
        <taxon>Nematoda</taxon>
        <taxon>Chromadorea</taxon>
        <taxon>Rhabditida</taxon>
        <taxon>Rhabditina</taxon>
        <taxon>Rhabditomorpha</taxon>
        <taxon>Rhabditoidea</taxon>
        <taxon>Rhabditidae</taxon>
        <taxon>Peloderinae</taxon>
        <taxon>Caenorhabditis</taxon>
    </lineage>
</organism>
<proteinExistence type="predicted"/>
<dbReference type="GO" id="GO:0019825">
    <property type="term" value="F:oxygen binding"/>
    <property type="evidence" value="ECO:0007669"/>
    <property type="project" value="InterPro"/>
</dbReference>
<dbReference type="AlphaFoldDB" id="A0A8S1HMB3"/>
<name>A0A8S1HMB3_9PELO</name>
<dbReference type="PANTHER" id="PTHR46458">
    <property type="entry name" value="BLR2807 PROTEIN"/>
    <property type="match status" value="1"/>
</dbReference>
<keyword evidence="3" id="KW-0408">Iron</keyword>
<dbReference type="CDD" id="cd01040">
    <property type="entry name" value="Mb-like"/>
    <property type="match status" value="1"/>
</dbReference>
<evidence type="ECO:0000256" key="3">
    <source>
        <dbReference type="ARBA" id="ARBA00023004"/>
    </source>
</evidence>
<evidence type="ECO:0000256" key="2">
    <source>
        <dbReference type="ARBA" id="ARBA00022723"/>
    </source>
</evidence>
<dbReference type="GO" id="GO:0046872">
    <property type="term" value="F:metal ion binding"/>
    <property type="evidence" value="ECO:0007669"/>
    <property type="project" value="UniProtKB-KW"/>
</dbReference>
<dbReference type="PROSITE" id="PS01033">
    <property type="entry name" value="GLOBIN"/>
    <property type="match status" value="1"/>
</dbReference>
<evidence type="ECO:0000313" key="7">
    <source>
        <dbReference type="Proteomes" id="UP000835052"/>
    </source>
</evidence>
<dbReference type="InterPro" id="IPR009050">
    <property type="entry name" value="Globin-like_sf"/>
</dbReference>
<keyword evidence="7" id="KW-1185">Reference proteome</keyword>
<dbReference type="GO" id="GO:0020037">
    <property type="term" value="F:heme binding"/>
    <property type="evidence" value="ECO:0007669"/>
    <property type="project" value="InterPro"/>
</dbReference>
<dbReference type="OrthoDB" id="5780832at2759"/>
<feature type="domain" description="Globin" evidence="5">
    <location>
        <begin position="181"/>
        <end position="334"/>
    </location>
</feature>